<keyword evidence="1" id="KW-0863">Zinc-finger</keyword>
<accession>A0A5E9PHZ9</accession>
<dbReference type="AlphaFoldDB" id="A0A5E9PHZ9"/>
<keyword evidence="1" id="KW-0479">Metal-binding</keyword>
<dbReference type="GO" id="GO:0008270">
    <property type="term" value="F:zinc ion binding"/>
    <property type="evidence" value="ECO:0007669"/>
    <property type="project" value="UniProtKB-KW"/>
</dbReference>
<proteinExistence type="predicted"/>
<organism evidence="3 4">
    <name type="scientific">Acinetobacter seifertii</name>
    <dbReference type="NCBI Taxonomy" id="1530123"/>
    <lineage>
        <taxon>Bacteria</taxon>
        <taxon>Pseudomonadati</taxon>
        <taxon>Pseudomonadota</taxon>
        <taxon>Gammaproteobacteria</taxon>
        <taxon>Moraxellales</taxon>
        <taxon>Moraxellaceae</taxon>
        <taxon>Acinetobacter</taxon>
        <taxon>Acinetobacter calcoaceticus/baumannii complex</taxon>
    </lineage>
</organism>
<evidence type="ECO:0000313" key="4">
    <source>
        <dbReference type="Proteomes" id="UP000297445"/>
    </source>
</evidence>
<protein>
    <submittedName>
        <fullName evidence="3">SWIM zinc finger family protein</fullName>
    </submittedName>
</protein>
<evidence type="ECO:0000256" key="1">
    <source>
        <dbReference type="PROSITE-ProRule" id="PRU00325"/>
    </source>
</evidence>
<evidence type="ECO:0000259" key="2">
    <source>
        <dbReference type="PROSITE" id="PS50966"/>
    </source>
</evidence>
<dbReference type="Pfam" id="PF04434">
    <property type="entry name" value="SWIM"/>
    <property type="match status" value="1"/>
</dbReference>
<feature type="domain" description="SWIM-type" evidence="2">
    <location>
        <begin position="53"/>
        <end position="86"/>
    </location>
</feature>
<gene>
    <name evidence="3" type="ORF">E2R16_11370</name>
</gene>
<dbReference type="EMBL" id="SNSA01000005">
    <property type="protein sequence ID" value="TEU27063.1"/>
    <property type="molecule type" value="Genomic_DNA"/>
</dbReference>
<name>A0A5E9PHZ9_9GAMM</name>
<evidence type="ECO:0000313" key="3">
    <source>
        <dbReference type="EMBL" id="TEU27063.1"/>
    </source>
</evidence>
<dbReference type="PROSITE" id="PS50966">
    <property type="entry name" value="ZF_SWIM"/>
    <property type="match status" value="1"/>
</dbReference>
<dbReference type="RefSeq" id="WP_134262848.1">
    <property type="nucleotide sequence ID" value="NZ_SNSA01000005.1"/>
</dbReference>
<keyword evidence="1" id="KW-0862">Zinc</keyword>
<dbReference type="Proteomes" id="UP000297445">
    <property type="component" value="Unassembled WGS sequence"/>
</dbReference>
<reference evidence="3 4" key="1">
    <citation type="submission" date="2019-03" db="EMBL/GenBank/DDBJ databases">
        <title>Draft genome sequence of an environmental Acinetobacter seifertii from Brazil.</title>
        <authorList>
            <person name="Furlan J.P.R."/>
            <person name="Stehling E.G."/>
        </authorList>
    </citation>
    <scope>NUCLEOTIDE SEQUENCE [LARGE SCALE GENOMIC DNA]</scope>
    <source>
        <strain evidence="3 4">SAb133</strain>
    </source>
</reference>
<dbReference type="InterPro" id="IPR007527">
    <property type="entry name" value="Znf_SWIM"/>
</dbReference>
<sequence length="443" mass="51755">MLLTIQSDQVEQIIPDASSAKSAKKLAKFEAWNNISGSVDQWIWGEIQGSSIYQSAIFLPELKCECSCPSFKRPCKHALALLLVYTEYQDKFIVQSDQQNIPDRVQKWRDKKTKTLEKKENKIDKPIDEEARLKRQLAREKKMDAGIDALQTWLNDVITIGLARLRQQQQEKFRDIQSRLVDAQVAGLVSYLDEFSSALYQTNWQIESSFWLAKLQTAIHLWQNRHHLKPELYEEVKQLFGINLPADIWDNIPVHKFGLYALGQVTQELVNTRGRYRRQWLWDSQNLRDYLILDFEIPPHSSFGVTLPYQKQLALNAKLYPVISQQRLRLEDNLMSFNDLSLTLVAPKGFKNFDQAFTQYANGLKQYPLQLVRFFWLEQLHLVKHDKVIYLVDQNQKMCEIEIKQFVELWFLVGAEPFSAGVEWNGLQLKLVSIWQGGQFECL</sequence>
<comment type="caution">
    <text evidence="3">The sequence shown here is derived from an EMBL/GenBank/DDBJ whole genome shotgun (WGS) entry which is preliminary data.</text>
</comment>